<dbReference type="InterPro" id="IPR023365">
    <property type="entry name" value="Sortase_dom-sf"/>
</dbReference>
<comment type="caution">
    <text evidence="2">The sequence shown here is derived from an EMBL/GenBank/DDBJ whole genome shotgun (WGS) entry which is preliminary data.</text>
</comment>
<keyword evidence="3" id="KW-1185">Reference proteome</keyword>
<name>A0ABV6UJW6_9ACTN</name>
<dbReference type="SUPFAM" id="SSF63817">
    <property type="entry name" value="Sortase"/>
    <property type="match status" value="1"/>
</dbReference>
<dbReference type="InterPro" id="IPR042001">
    <property type="entry name" value="Sortase_F"/>
</dbReference>
<accession>A0ABV6UJW6</accession>
<proteinExistence type="predicted"/>
<keyword evidence="1" id="KW-0378">Hydrolase</keyword>
<dbReference type="Proteomes" id="UP001592528">
    <property type="component" value="Unassembled WGS sequence"/>
</dbReference>
<organism evidence="2 3">
    <name type="scientific">Streptacidiphilus cavernicola</name>
    <dbReference type="NCBI Taxonomy" id="3342716"/>
    <lineage>
        <taxon>Bacteria</taxon>
        <taxon>Bacillati</taxon>
        <taxon>Actinomycetota</taxon>
        <taxon>Actinomycetes</taxon>
        <taxon>Kitasatosporales</taxon>
        <taxon>Streptomycetaceae</taxon>
        <taxon>Streptacidiphilus</taxon>
    </lineage>
</organism>
<evidence type="ECO:0000313" key="3">
    <source>
        <dbReference type="Proteomes" id="UP001592528"/>
    </source>
</evidence>
<protein>
    <submittedName>
        <fullName evidence="2">Class F sortase</fullName>
    </submittedName>
</protein>
<dbReference type="RefSeq" id="WP_051726286.1">
    <property type="nucleotide sequence ID" value="NZ_JBHEZZ010000004.1"/>
</dbReference>
<dbReference type="CDD" id="cd05829">
    <property type="entry name" value="Sortase_F"/>
    <property type="match status" value="1"/>
</dbReference>
<dbReference type="NCBIfam" id="NF033748">
    <property type="entry name" value="class_F_sortase"/>
    <property type="match status" value="1"/>
</dbReference>
<gene>
    <name evidence="2" type="ORF">ACEZDJ_10700</name>
</gene>
<dbReference type="EMBL" id="JBHEZZ010000004">
    <property type="protein sequence ID" value="MFC1401758.1"/>
    <property type="molecule type" value="Genomic_DNA"/>
</dbReference>
<reference evidence="2 3" key="1">
    <citation type="submission" date="2024-09" db="EMBL/GenBank/DDBJ databases">
        <authorList>
            <person name="Lee S.D."/>
        </authorList>
    </citation>
    <scope>NUCLEOTIDE SEQUENCE [LARGE SCALE GENOMIC DNA]</scope>
    <source>
        <strain evidence="2 3">N1-5</strain>
    </source>
</reference>
<dbReference type="Pfam" id="PF04203">
    <property type="entry name" value="Sortase"/>
    <property type="match status" value="1"/>
</dbReference>
<dbReference type="Gene3D" id="2.40.260.10">
    <property type="entry name" value="Sortase"/>
    <property type="match status" value="1"/>
</dbReference>
<dbReference type="InterPro" id="IPR005754">
    <property type="entry name" value="Sortase"/>
</dbReference>
<sequence>MGSPDDPAAASTEAASPRARKAGFPKLAAAVLLGVALIYHGLLGGAPPQPTSAEALAAHPDWADAPPAAPLPASAPLRIRIPAISVDAPLTGLHLDRQHHLLPPPDEQRNLAGWYTGGAAPGTVGAAIIAGHVDNAHGPAVFYGLGSLHRGDTVSILRRDRRTATFRVDGIDVYSRKSFPDRKVYGPTPYPELRLITCGGGYTRASGYLGNVVVFAHLVTAASP</sequence>
<evidence type="ECO:0000256" key="1">
    <source>
        <dbReference type="ARBA" id="ARBA00022801"/>
    </source>
</evidence>
<evidence type="ECO:0000313" key="2">
    <source>
        <dbReference type="EMBL" id="MFC1401758.1"/>
    </source>
</evidence>